<feature type="region of interest" description="Disordered" evidence="6">
    <location>
        <begin position="278"/>
        <end position="335"/>
    </location>
</feature>
<keyword evidence="2" id="KW-0804">Transcription</keyword>
<organism evidence="8 9">
    <name type="scientific">Cyclotella cryptica</name>
    <dbReference type="NCBI Taxonomy" id="29204"/>
    <lineage>
        <taxon>Eukaryota</taxon>
        <taxon>Sar</taxon>
        <taxon>Stramenopiles</taxon>
        <taxon>Ochrophyta</taxon>
        <taxon>Bacillariophyta</taxon>
        <taxon>Coscinodiscophyceae</taxon>
        <taxon>Thalassiosirophycidae</taxon>
        <taxon>Stephanodiscales</taxon>
        <taxon>Stephanodiscaceae</taxon>
        <taxon>Cyclotella</taxon>
    </lineage>
</organism>
<feature type="coiled-coil region" evidence="5">
    <location>
        <begin position="236"/>
        <end position="270"/>
    </location>
</feature>
<dbReference type="InterPro" id="IPR038704">
    <property type="entry name" value="YEAST_sf"/>
</dbReference>
<protein>
    <recommendedName>
        <fullName evidence="7">YEATS domain-containing protein</fullName>
    </recommendedName>
</protein>
<feature type="domain" description="YEATS" evidence="7">
    <location>
        <begin position="55"/>
        <end position="208"/>
    </location>
</feature>
<dbReference type="Gene3D" id="2.60.40.1970">
    <property type="entry name" value="YEATS domain"/>
    <property type="match status" value="1"/>
</dbReference>
<dbReference type="PROSITE" id="PS51037">
    <property type="entry name" value="YEATS"/>
    <property type="match status" value="1"/>
</dbReference>
<keyword evidence="9" id="KW-1185">Reference proteome</keyword>
<evidence type="ECO:0000256" key="1">
    <source>
        <dbReference type="ARBA" id="ARBA00023015"/>
    </source>
</evidence>
<feature type="region of interest" description="Disordered" evidence="6">
    <location>
        <begin position="1"/>
        <end position="35"/>
    </location>
</feature>
<name>A0ABD3QZN1_9STRA</name>
<evidence type="ECO:0000313" key="9">
    <source>
        <dbReference type="Proteomes" id="UP001516023"/>
    </source>
</evidence>
<dbReference type="EMBL" id="JABMIG020000012">
    <property type="protein sequence ID" value="KAL3803670.1"/>
    <property type="molecule type" value="Genomic_DNA"/>
</dbReference>
<evidence type="ECO:0000256" key="6">
    <source>
        <dbReference type="SAM" id="MobiDB-lite"/>
    </source>
</evidence>
<evidence type="ECO:0000256" key="3">
    <source>
        <dbReference type="ARBA" id="ARBA00023242"/>
    </source>
</evidence>
<gene>
    <name evidence="8" type="ORF">HJC23_003724</name>
</gene>
<keyword evidence="5" id="KW-0175">Coiled coil</keyword>
<dbReference type="Proteomes" id="UP001516023">
    <property type="component" value="Unassembled WGS sequence"/>
</dbReference>
<evidence type="ECO:0000256" key="2">
    <source>
        <dbReference type="ARBA" id="ARBA00023163"/>
    </source>
</evidence>
<sequence>MGDGEAKNGELGVKRRKGPCAPEHCPQSPQSYSHINPTPPPECTEGMIFSHETNRLENTTTCLPLAYGSIAFNLGPQADEYHTHKWTLYLRSPDKSFDLSVAISKVVFQLHPSFAQATREVTEPPFEVTESGWGEFEASLRIIWREVAEERSTVLTHVIKLYPTRPTVPTADPLPHNINTTEPVVSEKYDEVVFTNPKMEFHKLLQSGNKRPLSYPLSNQPAVIEYFRMYDDGADVQNMLAAKKFLEGELRNVKDRLLKADHELDELKTSLTLLKGNPAAAAGGGGGDPSGKSIVGGGATSGKVSGGDSGAKLKNKPKSKPALMEQNTAKRAKTS</sequence>
<evidence type="ECO:0000256" key="4">
    <source>
        <dbReference type="PROSITE-ProRule" id="PRU00376"/>
    </source>
</evidence>
<evidence type="ECO:0000259" key="7">
    <source>
        <dbReference type="PROSITE" id="PS51037"/>
    </source>
</evidence>
<dbReference type="Pfam" id="PF03366">
    <property type="entry name" value="YEATS"/>
    <property type="match status" value="1"/>
</dbReference>
<proteinExistence type="predicted"/>
<dbReference type="InterPro" id="IPR005033">
    <property type="entry name" value="YEATS"/>
</dbReference>
<dbReference type="InterPro" id="IPR055129">
    <property type="entry name" value="YEATS_dom"/>
</dbReference>
<dbReference type="PANTHER" id="PTHR47573">
    <property type="entry name" value="PROTEIN AF-9 HOMOLOG"/>
    <property type="match status" value="1"/>
</dbReference>
<feature type="compositionally biased region" description="Gly residues" evidence="6">
    <location>
        <begin position="282"/>
        <end position="309"/>
    </location>
</feature>
<comment type="caution">
    <text evidence="8">The sequence shown here is derived from an EMBL/GenBank/DDBJ whole genome shotgun (WGS) entry which is preliminary data.</text>
</comment>
<dbReference type="PANTHER" id="PTHR47573:SF1">
    <property type="entry name" value="PROTEIN AF-9 HOMOLOG"/>
    <property type="match status" value="1"/>
</dbReference>
<dbReference type="AlphaFoldDB" id="A0ABD3QZN1"/>
<reference evidence="8 9" key="1">
    <citation type="journal article" date="2020" name="G3 (Bethesda)">
        <title>Improved Reference Genome for Cyclotella cryptica CCMP332, a Model for Cell Wall Morphogenesis, Salinity Adaptation, and Lipid Production in Diatoms (Bacillariophyta).</title>
        <authorList>
            <person name="Roberts W.R."/>
            <person name="Downey K.M."/>
            <person name="Ruck E.C."/>
            <person name="Traller J.C."/>
            <person name="Alverson A.J."/>
        </authorList>
    </citation>
    <scope>NUCLEOTIDE SEQUENCE [LARGE SCALE GENOMIC DNA]</scope>
    <source>
        <strain evidence="8 9">CCMP332</strain>
    </source>
</reference>
<evidence type="ECO:0000256" key="5">
    <source>
        <dbReference type="SAM" id="Coils"/>
    </source>
</evidence>
<evidence type="ECO:0000313" key="8">
    <source>
        <dbReference type="EMBL" id="KAL3803670.1"/>
    </source>
</evidence>
<dbReference type="CDD" id="cd16910">
    <property type="entry name" value="YEATS_TFIID14_like"/>
    <property type="match status" value="1"/>
</dbReference>
<accession>A0ABD3QZN1</accession>
<keyword evidence="3 4" id="KW-0539">Nucleus</keyword>
<keyword evidence="1" id="KW-0805">Transcription regulation</keyword>
<dbReference type="GO" id="GO:0005634">
    <property type="term" value="C:nucleus"/>
    <property type="evidence" value="ECO:0007669"/>
    <property type="project" value="UniProtKB-SubCell"/>
</dbReference>
<comment type="subcellular location">
    <subcellularLocation>
        <location evidence="4">Nucleus</location>
    </subcellularLocation>
</comment>